<accession>A0ABP1A2A5</accession>
<feature type="signal peptide" evidence="1">
    <location>
        <begin position="1"/>
        <end position="17"/>
    </location>
</feature>
<evidence type="ECO:0008006" key="4">
    <source>
        <dbReference type="Google" id="ProtNLM"/>
    </source>
</evidence>
<protein>
    <recommendedName>
        <fullName evidence="4">Alkaline phosphatase</fullName>
    </recommendedName>
</protein>
<sequence>MKNIFLLCLIYLPFAASSQNQAVTPKPKLVVGIIIDQMRWDYLYRYADKYGPDGFKRLQKGYNCEHTHIPYVPTITGPGHTCAYTGSVPSIHGIIGNEWYDRESRSVVNCVGDTAYHTIGATGREGKVSPNRLLTTTITDELRMASNFRSKVIGIAAKDRGAILTAGHAANAAYFFDGESGRWVSSSYYMDSLPGWAKDFNARKMPAKYVSNNWNTLLDIKQYTESTPDDEPYERAFKGEDKPAFPHMVADAVARDPGALIATPWGNTMTLDFGTGGDSRRAHGPGGVHRLSGYQLLLYRLCRTSVRPQLDRG</sequence>
<dbReference type="SUPFAM" id="SSF53649">
    <property type="entry name" value="Alkaline phosphatase-like"/>
    <property type="match status" value="1"/>
</dbReference>
<evidence type="ECO:0000256" key="1">
    <source>
        <dbReference type="SAM" id="SignalP"/>
    </source>
</evidence>
<name>A0ABP1A2A5_9BRYO</name>
<evidence type="ECO:0000313" key="2">
    <source>
        <dbReference type="EMBL" id="CAK9856412.1"/>
    </source>
</evidence>
<keyword evidence="3" id="KW-1185">Reference proteome</keyword>
<dbReference type="InterPro" id="IPR017850">
    <property type="entry name" value="Alkaline_phosphatase_core_sf"/>
</dbReference>
<dbReference type="EMBL" id="CAXHBF010000511">
    <property type="protein sequence ID" value="CAK9856412.1"/>
    <property type="molecule type" value="Genomic_DNA"/>
</dbReference>
<feature type="chain" id="PRO_5046413937" description="Alkaline phosphatase" evidence="1">
    <location>
        <begin position="18"/>
        <end position="313"/>
    </location>
</feature>
<reference evidence="2" key="1">
    <citation type="submission" date="2024-03" db="EMBL/GenBank/DDBJ databases">
        <authorList>
            <consortium name="ELIXIR-Norway"/>
            <consortium name="Elixir Norway"/>
        </authorList>
    </citation>
    <scope>NUCLEOTIDE SEQUENCE</scope>
</reference>
<evidence type="ECO:0000313" key="3">
    <source>
        <dbReference type="Proteomes" id="UP001497522"/>
    </source>
</evidence>
<dbReference type="Pfam" id="PF01663">
    <property type="entry name" value="Phosphodiest"/>
    <property type="match status" value="1"/>
</dbReference>
<dbReference type="Gene3D" id="3.40.720.10">
    <property type="entry name" value="Alkaline Phosphatase, subunit A"/>
    <property type="match status" value="1"/>
</dbReference>
<dbReference type="Proteomes" id="UP001497522">
    <property type="component" value="Unassembled WGS sequence"/>
</dbReference>
<dbReference type="InterPro" id="IPR002591">
    <property type="entry name" value="Phosphodiest/P_Trfase"/>
</dbReference>
<keyword evidence="1" id="KW-0732">Signal</keyword>
<organism evidence="2 3">
    <name type="scientific">Sphagnum jensenii</name>
    <dbReference type="NCBI Taxonomy" id="128206"/>
    <lineage>
        <taxon>Eukaryota</taxon>
        <taxon>Viridiplantae</taxon>
        <taxon>Streptophyta</taxon>
        <taxon>Embryophyta</taxon>
        <taxon>Bryophyta</taxon>
        <taxon>Sphagnophytina</taxon>
        <taxon>Sphagnopsida</taxon>
        <taxon>Sphagnales</taxon>
        <taxon>Sphagnaceae</taxon>
        <taxon>Sphagnum</taxon>
    </lineage>
</organism>
<gene>
    <name evidence="2" type="ORF">CSSPJE1EN2_LOCUS26344</name>
</gene>
<proteinExistence type="predicted"/>
<comment type="caution">
    <text evidence="2">The sequence shown here is derived from an EMBL/GenBank/DDBJ whole genome shotgun (WGS) entry which is preliminary data.</text>
</comment>